<accession>A0A5B8IAG0</accession>
<evidence type="ECO:0000259" key="4">
    <source>
        <dbReference type="PROSITE" id="PS50995"/>
    </source>
</evidence>
<evidence type="ECO:0000256" key="1">
    <source>
        <dbReference type="ARBA" id="ARBA00023015"/>
    </source>
</evidence>
<dbReference type="RefSeq" id="WP_042868896.1">
    <property type="nucleotide sequence ID" value="NZ_CM001975.1"/>
</dbReference>
<evidence type="ECO:0000313" key="6">
    <source>
        <dbReference type="Proteomes" id="UP000320591"/>
    </source>
</evidence>
<dbReference type="PANTHER" id="PTHR42756:SF1">
    <property type="entry name" value="TRANSCRIPTIONAL REPRESSOR OF EMRAB OPERON"/>
    <property type="match status" value="1"/>
</dbReference>
<dbReference type="InterPro" id="IPR036390">
    <property type="entry name" value="WH_DNA-bd_sf"/>
</dbReference>
<dbReference type="PRINTS" id="PR00598">
    <property type="entry name" value="HTHMARR"/>
</dbReference>
<organism evidence="5 6">
    <name type="scientific">Dickeya poaceiphila</name>
    <dbReference type="NCBI Taxonomy" id="568768"/>
    <lineage>
        <taxon>Bacteria</taxon>
        <taxon>Pseudomonadati</taxon>
        <taxon>Pseudomonadota</taxon>
        <taxon>Gammaproteobacteria</taxon>
        <taxon>Enterobacterales</taxon>
        <taxon>Pectobacteriaceae</taxon>
        <taxon>Dickeya</taxon>
    </lineage>
</organism>
<sequence>MQDDEINADDLWERPGFLIRRLNQIHHTIFFEALKGELTPLQYGLLAVVNARGGQDQTTLGAELGTDRTTLTSTIEQLELKGYVRRATHYSDRRRKMVEITLKGRKILNKTSADMHRAQIKLLAPLPLASRKTFIQMMRTLVEGNNHYGSVPIKRFTSQVASLD</sequence>
<dbReference type="Pfam" id="PF12802">
    <property type="entry name" value="MarR_2"/>
    <property type="match status" value="1"/>
</dbReference>
<keyword evidence="3" id="KW-0804">Transcription</keyword>
<dbReference type="SMART" id="SM00347">
    <property type="entry name" value="HTH_MARR"/>
    <property type="match status" value="1"/>
</dbReference>
<dbReference type="STRING" id="568768.GCA_000406125_00846"/>
<reference evidence="5 6" key="1">
    <citation type="journal article" date="2019" name="Environ. Microbiol.">
        <title>The phytopathogenic nature of Dickeya aquatica 174/2 and the dynamic early evolution of Dickeya pathogenicity.</title>
        <authorList>
            <person name="Duprey A."/>
            <person name="Taib N."/>
            <person name="Leonard S."/>
            <person name="Garin T."/>
            <person name="Flandrois J.P."/>
            <person name="Nasser W."/>
            <person name="Brochier-Armanet C."/>
            <person name="Reverchon S."/>
        </authorList>
    </citation>
    <scope>NUCLEOTIDE SEQUENCE [LARGE SCALE GENOMIC DNA]</scope>
    <source>
        <strain evidence="5 6">NCPPB 569</strain>
    </source>
</reference>
<keyword evidence="1" id="KW-0805">Transcription regulation</keyword>
<dbReference type="AlphaFoldDB" id="A0A5B8IAG0"/>
<dbReference type="KEGG" id="dic:Dpoa569_0003104"/>
<keyword evidence="2" id="KW-0238">DNA-binding</keyword>
<proteinExistence type="predicted"/>
<dbReference type="PROSITE" id="PS50995">
    <property type="entry name" value="HTH_MARR_2"/>
    <property type="match status" value="1"/>
</dbReference>
<dbReference type="GO" id="GO:0003700">
    <property type="term" value="F:DNA-binding transcription factor activity"/>
    <property type="evidence" value="ECO:0007669"/>
    <property type="project" value="InterPro"/>
</dbReference>
<dbReference type="InterPro" id="IPR000835">
    <property type="entry name" value="HTH_MarR-typ"/>
</dbReference>
<dbReference type="InterPro" id="IPR036388">
    <property type="entry name" value="WH-like_DNA-bd_sf"/>
</dbReference>
<dbReference type="InterPro" id="IPR023187">
    <property type="entry name" value="Tscrpt_reg_MarR-type_CS"/>
</dbReference>
<evidence type="ECO:0000256" key="2">
    <source>
        <dbReference type="ARBA" id="ARBA00023125"/>
    </source>
</evidence>
<evidence type="ECO:0000256" key="3">
    <source>
        <dbReference type="ARBA" id="ARBA00023163"/>
    </source>
</evidence>
<dbReference type="PANTHER" id="PTHR42756">
    <property type="entry name" value="TRANSCRIPTIONAL REGULATOR, MARR"/>
    <property type="match status" value="1"/>
</dbReference>
<dbReference type="SUPFAM" id="SSF46785">
    <property type="entry name" value="Winged helix' DNA-binding domain"/>
    <property type="match status" value="1"/>
</dbReference>
<dbReference type="PROSITE" id="PS01117">
    <property type="entry name" value="HTH_MARR_1"/>
    <property type="match status" value="1"/>
</dbReference>
<dbReference type="Proteomes" id="UP000320591">
    <property type="component" value="Chromosome"/>
</dbReference>
<keyword evidence="6" id="KW-1185">Reference proteome</keyword>
<name>A0A5B8IAG0_9GAMM</name>
<dbReference type="OrthoDB" id="4549026at2"/>
<gene>
    <name evidence="5" type="ORF">Dpoa569_0003104</name>
</gene>
<dbReference type="GO" id="GO:0003677">
    <property type="term" value="F:DNA binding"/>
    <property type="evidence" value="ECO:0007669"/>
    <property type="project" value="UniProtKB-KW"/>
</dbReference>
<dbReference type="Gene3D" id="1.10.10.10">
    <property type="entry name" value="Winged helix-like DNA-binding domain superfamily/Winged helix DNA-binding domain"/>
    <property type="match status" value="1"/>
</dbReference>
<feature type="domain" description="HTH marR-type" evidence="4">
    <location>
        <begin position="1"/>
        <end position="143"/>
    </location>
</feature>
<dbReference type="EMBL" id="CP042220">
    <property type="protein sequence ID" value="QDX31123.1"/>
    <property type="molecule type" value="Genomic_DNA"/>
</dbReference>
<protein>
    <submittedName>
        <fullName evidence="5">Winged helix-turn-helix transcriptional regulator</fullName>
    </submittedName>
</protein>
<evidence type="ECO:0000313" key="5">
    <source>
        <dbReference type="EMBL" id="QDX31123.1"/>
    </source>
</evidence>